<evidence type="ECO:0000313" key="1">
    <source>
        <dbReference type="EMBL" id="GAQ06866.1"/>
    </source>
</evidence>
<accession>A0AAN4PJ10</accession>
<dbReference type="Proteomes" id="UP000051487">
    <property type="component" value="Unassembled WGS sequence"/>
</dbReference>
<organism evidence="1 2">
    <name type="scientific">Aspergillus lentulus</name>
    <dbReference type="NCBI Taxonomy" id="293939"/>
    <lineage>
        <taxon>Eukaryota</taxon>
        <taxon>Fungi</taxon>
        <taxon>Dikarya</taxon>
        <taxon>Ascomycota</taxon>
        <taxon>Pezizomycotina</taxon>
        <taxon>Eurotiomycetes</taxon>
        <taxon>Eurotiomycetidae</taxon>
        <taxon>Eurotiales</taxon>
        <taxon>Aspergillaceae</taxon>
        <taxon>Aspergillus</taxon>
        <taxon>Aspergillus subgen. Fumigati</taxon>
    </lineage>
</organism>
<name>A0AAN4PJ10_ASPLE</name>
<reference evidence="1 2" key="1">
    <citation type="submission" date="2015-11" db="EMBL/GenBank/DDBJ databases">
        <title>Aspergillus lentulus strain IFM 54703T.</title>
        <authorList>
            <person name="Kusuya Y."/>
            <person name="Sakai K."/>
            <person name="Kamei K."/>
            <person name="Takahashi H."/>
            <person name="Yaguchi T."/>
        </authorList>
    </citation>
    <scope>NUCLEOTIDE SEQUENCE [LARGE SCALE GENOMIC DNA]</scope>
    <source>
        <strain evidence="1 2">IFM 54703</strain>
    </source>
</reference>
<proteinExistence type="predicted"/>
<sequence length="260" mass="28883">MAYYTYLSLKIPGNGNDDDFNWLVTSTDRNTADTFFRILLENKELKLGSTKAKVIKIHELTRQSSRLWSINCDDGDVGATLHFALSGKNDSANTAEGTVLHDLIGKIKIYWMGGRAGLQWRVIAQQTAVNVDDDWLSGYSFFIRRRGYSNSYWYHDGNGTRLSNDKRTRFVVSITGAQVMAAKIPLIASDRIVISTIGPGGELQPTKFRKSGSGTDQSTFSFGDFLTSFNVDGGDNNRIVISEPGRGDSFELCEGIPCYF</sequence>
<dbReference type="EMBL" id="BCLY01000008">
    <property type="protein sequence ID" value="GAQ06866.1"/>
    <property type="molecule type" value="Genomic_DNA"/>
</dbReference>
<evidence type="ECO:0000313" key="2">
    <source>
        <dbReference type="Proteomes" id="UP000051487"/>
    </source>
</evidence>
<dbReference type="AlphaFoldDB" id="A0AAN4PJ10"/>
<gene>
    <name evidence="1" type="ORF">ALT_4187</name>
</gene>
<protein>
    <submittedName>
        <fullName evidence="1">Uncharacterized protein</fullName>
    </submittedName>
</protein>
<comment type="caution">
    <text evidence="1">The sequence shown here is derived from an EMBL/GenBank/DDBJ whole genome shotgun (WGS) entry which is preliminary data.</text>
</comment>